<dbReference type="Pfam" id="PF01075">
    <property type="entry name" value="Glyco_transf_9"/>
    <property type="match status" value="2"/>
</dbReference>
<protein>
    <submittedName>
        <fullName evidence="4">ADP-heptose--LPS heptosyltransferase II</fullName>
        <ecNumber evidence="4">2.-.-.-</ecNumber>
    </submittedName>
</protein>
<dbReference type="PANTHER" id="PTHR30160">
    <property type="entry name" value="TETRAACYLDISACCHARIDE 4'-KINASE-RELATED"/>
    <property type="match status" value="1"/>
</dbReference>
<proteinExistence type="predicted"/>
<keyword evidence="1" id="KW-0328">Glycosyltransferase</keyword>
<feature type="compositionally biased region" description="Polar residues" evidence="3">
    <location>
        <begin position="434"/>
        <end position="446"/>
    </location>
</feature>
<accession>A0A377J448</accession>
<evidence type="ECO:0000256" key="3">
    <source>
        <dbReference type="SAM" id="MobiDB-lite"/>
    </source>
</evidence>
<sequence length="641" mass="69965">MRLPNWLGDGVMSTPCIEMLFTQLPTARLCLIAPKSILELFSADSRIYACFEDSTKQAKNRLKATWQLGRAIRARLECDGGIDIGITLTNHFYSALLLFAAGARVRVGYKRGLGNVFLTHKLGRVGGIHQVESYVRLIDLALLGGDSALRDKSGISSPRCVDRHSSLISLRGLKNPNFSSQILESRSGITEQAQPLESTFEKSQKMDCHAVQAPLAMTEKEAENKKVDSRKNAQSVFDNHAAGGRISLKEHQQCQSDSSPQAESPKQNEDFGESTTHIPPLKLHTKPLDSSKSRKHLRIGLNPGAAYGSAKCWDKEHYACVGAYFAAMGAEVVIYGVEADRQLAEWIIKEIDFILGDSALRDKSWISSPLDRHLSLISLRGLKTSEAVQGEAEAGFFSKNPTFSSQSVASLENKQGAVSLEILESRSGITEQAQPLESTFENNANKTPKVDSRKNAQSVFDSDSQAAGFCDDFLKKLRFVGCARRAVGEGIYLSGNEQAHRADSRKSAQNKRSGASVSSQVSLEKPTPKTPKIINACGQTTIPTLLQALQALDLFITNDSGSMHIAAALGVPMVAIFGPTNMLETAPWRARDCALLNLNLPCAPCKKRVCPLGHHKCMKDLRPEMVIEAALAILHKPKLSK</sequence>
<feature type="compositionally biased region" description="Polar residues" evidence="3">
    <location>
        <begin position="253"/>
        <end position="265"/>
    </location>
</feature>
<dbReference type="Proteomes" id="UP000254841">
    <property type="component" value="Unassembled WGS sequence"/>
</dbReference>
<dbReference type="SUPFAM" id="SSF53756">
    <property type="entry name" value="UDP-Glycosyltransferase/glycogen phosphorylase"/>
    <property type="match status" value="3"/>
</dbReference>
<dbReference type="CDD" id="cd03789">
    <property type="entry name" value="GT9_LPS_heptosyltransferase"/>
    <property type="match status" value="1"/>
</dbReference>
<dbReference type="AlphaFoldDB" id="A0A377J448"/>
<dbReference type="EC" id="2.-.-.-" evidence="4"/>
<reference evidence="4 5" key="1">
    <citation type="submission" date="2018-06" db="EMBL/GenBank/DDBJ databases">
        <authorList>
            <consortium name="Pathogen Informatics"/>
            <person name="Doyle S."/>
        </authorList>
    </citation>
    <scope>NUCLEOTIDE SEQUENCE [LARGE SCALE GENOMIC DNA]</scope>
    <source>
        <strain evidence="4 5">NCTC12410</strain>
    </source>
</reference>
<feature type="region of interest" description="Disordered" evidence="3">
    <location>
        <begin position="434"/>
        <end position="456"/>
    </location>
</feature>
<evidence type="ECO:0000256" key="2">
    <source>
        <dbReference type="ARBA" id="ARBA00022679"/>
    </source>
</evidence>
<dbReference type="InterPro" id="IPR051199">
    <property type="entry name" value="LPS_LOS_Heptosyltrfase"/>
</dbReference>
<dbReference type="GO" id="GO:0008713">
    <property type="term" value="F:ADP-heptose-lipopolysaccharide heptosyltransferase activity"/>
    <property type="evidence" value="ECO:0007669"/>
    <property type="project" value="TreeGrafter"/>
</dbReference>
<organism evidence="4 5">
    <name type="scientific">Helicobacter canis</name>
    <dbReference type="NCBI Taxonomy" id="29419"/>
    <lineage>
        <taxon>Bacteria</taxon>
        <taxon>Pseudomonadati</taxon>
        <taxon>Campylobacterota</taxon>
        <taxon>Epsilonproteobacteria</taxon>
        <taxon>Campylobacterales</taxon>
        <taxon>Helicobacteraceae</taxon>
        <taxon>Helicobacter</taxon>
    </lineage>
</organism>
<evidence type="ECO:0000256" key="1">
    <source>
        <dbReference type="ARBA" id="ARBA00022676"/>
    </source>
</evidence>
<name>A0A377J448_9HELI</name>
<dbReference type="GO" id="GO:0005829">
    <property type="term" value="C:cytosol"/>
    <property type="evidence" value="ECO:0007669"/>
    <property type="project" value="TreeGrafter"/>
</dbReference>
<feature type="region of interest" description="Disordered" evidence="3">
    <location>
        <begin position="249"/>
        <end position="291"/>
    </location>
</feature>
<dbReference type="InterPro" id="IPR002201">
    <property type="entry name" value="Glyco_trans_9"/>
</dbReference>
<dbReference type="EMBL" id="UGHV01000001">
    <property type="protein sequence ID" value="STO96563.1"/>
    <property type="molecule type" value="Genomic_DNA"/>
</dbReference>
<dbReference type="OrthoDB" id="9797795at2"/>
<keyword evidence="2 4" id="KW-0808">Transferase</keyword>
<dbReference type="Gene3D" id="3.40.50.2000">
    <property type="entry name" value="Glycogen Phosphorylase B"/>
    <property type="match status" value="3"/>
</dbReference>
<gene>
    <name evidence="4" type="primary">rfaF</name>
    <name evidence="4" type="ORF">NCTC12410_00377</name>
</gene>
<feature type="region of interest" description="Disordered" evidence="3">
    <location>
        <begin position="498"/>
        <end position="532"/>
    </location>
</feature>
<evidence type="ECO:0000313" key="5">
    <source>
        <dbReference type="Proteomes" id="UP000254841"/>
    </source>
</evidence>
<feature type="compositionally biased region" description="Polar residues" evidence="3">
    <location>
        <begin position="510"/>
        <end position="522"/>
    </location>
</feature>
<evidence type="ECO:0000313" key="4">
    <source>
        <dbReference type="EMBL" id="STO96563.1"/>
    </source>
</evidence>
<dbReference type="GO" id="GO:0009244">
    <property type="term" value="P:lipopolysaccharide core region biosynthetic process"/>
    <property type="evidence" value="ECO:0007669"/>
    <property type="project" value="TreeGrafter"/>
</dbReference>
<dbReference type="PANTHER" id="PTHR30160:SF7">
    <property type="entry name" value="ADP-HEPTOSE--LPS HEPTOSYLTRANSFERASE 2"/>
    <property type="match status" value="1"/>
</dbReference>